<organism evidence="1 2">
    <name type="scientific">Kipferlia bialata</name>
    <dbReference type="NCBI Taxonomy" id="797122"/>
    <lineage>
        <taxon>Eukaryota</taxon>
        <taxon>Metamonada</taxon>
        <taxon>Carpediemonas-like organisms</taxon>
        <taxon>Kipferlia</taxon>
    </lineage>
</organism>
<proteinExistence type="predicted"/>
<keyword evidence="2" id="KW-1185">Reference proteome</keyword>
<comment type="caution">
    <text evidence="1">The sequence shown here is derived from an EMBL/GenBank/DDBJ whole genome shotgun (WGS) entry which is preliminary data.</text>
</comment>
<sequence>MHTARVQREALEERHRAFIARFQAMHDAKVASLNTMHQARLAALDIKQAAEALEQTAIAAGAPRDCGTCGASVLPHQSFLCPNCVLRHCLSHEVTWEGYRCDFCKALYCEACADSRPGEGSMPKCEDCKDKRGLVCCELDVMPCGEVTPSSLSL</sequence>
<accession>A0A391NSY1</accession>
<dbReference type="Proteomes" id="UP000265618">
    <property type="component" value="Unassembled WGS sequence"/>
</dbReference>
<dbReference type="EMBL" id="BDIP01002498">
    <property type="protein sequence ID" value="GCA63166.1"/>
    <property type="molecule type" value="Genomic_DNA"/>
</dbReference>
<evidence type="ECO:0000313" key="1">
    <source>
        <dbReference type="EMBL" id="GCA63166.1"/>
    </source>
</evidence>
<protein>
    <submittedName>
        <fullName evidence="1">Uncharacterized protein</fullName>
    </submittedName>
</protein>
<gene>
    <name evidence="1" type="ORF">KIPB_008229</name>
</gene>
<reference evidence="1 2" key="1">
    <citation type="journal article" date="2018" name="PLoS ONE">
        <title>The draft genome of Kipferlia bialata reveals reductive genome evolution in fornicate parasites.</title>
        <authorList>
            <person name="Tanifuji G."/>
            <person name="Takabayashi S."/>
            <person name="Kume K."/>
            <person name="Takagi M."/>
            <person name="Nakayama T."/>
            <person name="Kamikawa R."/>
            <person name="Inagaki Y."/>
            <person name="Hashimoto T."/>
        </authorList>
    </citation>
    <scope>NUCLEOTIDE SEQUENCE [LARGE SCALE GENOMIC DNA]</scope>
    <source>
        <strain evidence="1">NY0173</strain>
    </source>
</reference>
<evidence type="ECO:0000313" key="2">
    <source>
        <dbReference type="Proteomes" id="UP000265618"/>
    </source>
</evidence>
<name>A0A391NSY1_9EUKA</name>
<dbReference type="AlphaFoldDB" id="A0A391NSY1"/>